<feature type="transmembrane region" description="Helical" evidence="14">
    <location>
        <begin position="127"/>
        <end position="144"/>
    </location>
</feature>
<keyword evidence="16" id="KW-1185">Reference proteome</keyword>
<dbReference type="GO" id="GO:0015031">
    <property type="term" value="P:protein transport"/>
    <property type="evidence" value="ECO:0007669"/>
    <property type="project" value="UniProtKB-KW"/>
</dbReference>
<gene>
    <name evidence="15" type="ORF">B0A50_08732</name>
</gene>
<dbReference type="Pfam" id="PF09531">
    <property type="entry name" value="Ndc1_Nup"/>
    <property type="match status" value="1"/>
</dbReference>
<evidence type="ECO:0000313" key="15">
    <source>
        <dbReference type="EMBL" id="TKA21860.1"/>
    </source>
</evidence>
<dbReference type="InterPro" id="IPR019049">
    <property type="entry name" value="Nucleoporin_prot_Ndc1/Nup"/>
</dbReference>
<dbReference type="GO" id="GO:0051028">
    <property type="term" value="P:mRNA transport"/>
    <property type="evidence" value="ECO:0007669"/>
    <property type="project" value="UniProtKB-KW"/>
</dbReference>
<evidence type="ECO:0000256" key="7">
    <source>
        <dbReference type="ARBA" id="ARBA00022927"/>
    </source>
</evidence>
<dbReference type="GO" id="GO:0106166">
    <property type="term" value="F:spindle pole body-nuclear membrane anchor activity"/>
    <property type="evidence" value="ECO:0007669"/>
    <property type="project" value="TreeGrafter"/>
</dbReference>
<evidence type="ECO:0000256" key="14">
    <source>
        <dbReference type="SAM" id="Phobius"/>
    </source>
</evidence>
<feature type="transmembrane region" description="Helical" evidence="14">
    <location>
        <begin position="44"/>
        <end position="63"/>
    </location>
</feature>
<keyword evidence="10" id="KW-0906">Nuclear pore complex</keyword>
<evidence type="ECO:0000256" key="4">
    <source>
        <dbReference type="ARBA" id="ARBA00022448"/>
    </source>
</evidence>
<proteinExistence type="inferred from homology"/>
<evidence type="ECO:0000256" key="3">
    <source>
        <dbReference type="ARBA" id="ARBA00005760"/>
    </source>
</evidence>
<sequence>MATTATTTTATQPRAQMAAQGSVSSSASVRPYKDFLTPLLHRRFTHAALLTLLFCWIGAIYLSTSKSWIWWWFPLGTAGLRALLLFIPCLAVFIAQVMNMEVGGRNTTSGFETWVQRATESRTWMTLLWYCFSGWFFGEVYIWSSSEEAELGWIDYGRAYERPRANENPVVLRCLFMLFSVASAIGFLGSGRDNVKIEEVEKTVQQLQKEGRESKVPEPLRLLYAQAGAVLRHTLSWTFVGLVFAALTYLLVLRTLAWNWMAYPLARLMVRNLPENSGPSGIIHGSMLFRQAVSGCSMLVALWEVSSVVFTIFVHQLPLKRGQPLTSELKDASAIMLSKSSDPNGSLLRGLNAKKTMPRGFAFWELHLISTGFDARRKTVFSEVDRNPKSSWAQTSSLCLAQITAISERISKANEPTEYQNKAAETEQQRRQQEYLIAQQREKTLSLPRIAQRGVLSERDVVAKQQSTALQTFGNVTRSFGQSPGAPNPIAPQARKAIEWTEQRTILNRIRFSPASLQQEADKFALQFLQTPLGEPFRQTFARRVQAVVFGVPYSSKANILHAAKSLVRLAVASLKEDDYGQVAPSIPTLIRTFTGAIANVNRFVGTLAPHWTDVQFQEHDRQVSEVQELVSVLREGLEEVVLAFGEYATSLGLSAKELREAREAVGRRDVRERAV</sequence>
<feature type="transmembrane region" description="Helical" evidence="14">
    <location>
        <begin position="170"/>
        <end position="189"/>
    </location>
</feature>
<evidence type="ECO:0000256" key="1">
    <source>
        <dbReference type="ARBA" id="ARBA00004232"/>
    </source>
</evidence>
<evidence type="ECO:0000256" key="12">
    <source>
        <dbReference type="ARBA" id="ARBA00023242"/>
    </source>
</evidence>
<dbReference type="GO" id="GO:0031965">
    <property type="term" value="C:nuclear membrane"/>
    <property type="evidence" value="ECO:0007669"/>
    <property type="project" value="UniProtKB-SubCell"/>
</dbReference>
<dbReference type="GO" id="GO:0070631">
    <property type="term" value="P:spindle pole body localization"/>
    <property type="evidence" value="ECO:0007669"/>
    <property type="project" value="TreeGrafter"/>
</dbReference>
<dbReference type="GO" id="GO:0005816">
    <property type="term" value="C:spindle pole body"/>
    <property type="evidence" value="ECO:0007669"/>
    <property type="project" value="TreeGrafter"/>
</dbReference>
<feature type="transmembrane region" description="Helical" evidence="14">
    <location>
        <begin position="69"/>
        <end position="95"/>
    </location>
</feature>
<keyword evidence="7" id="KW-0653">Protein transport</keyword>
<keyword evidence="9" id="KW-0811">Translocation</keyword>
<keyword evidence="4" id="KW-0813">Transport</keyword>
<keyword evidence="6" id="KW-0509">mRNA transport</keyword>
<dbReference type="GO" id="GO:0006999">
    <property type="term" value="P:nuclear pore organization"/>
    <property type="evidence" value="ECO:0007669"/>
    <property type="project" value="TreeGrafter"/>
</dbReference>
<dbReference type="OrthoDB" id="67850at2759"/>
<accession>A0A4U0TJ68</accession>
<keyword evidence="8 14" id="KW-1133">Transmembrane helix</keyword>
<dbReference type="AlphaFoldDB" id="A0A4U0TJ68"/>
<evidence type="ECO:0000256" key="5">
    <source>
        <dbReference type="ARBA" id="ARBA00022692"/>
    </source>
</evidence>
<keyword evidence="11 14" id="KW-0472">Membrane</keyword>
<dbReference type="PANTHER" id="PTHR13269:SF6">
    <property type="entry name" value="NUCLEOPORIN NDC1"/>
    <property type="match status" value="1"/>
</dbReference>
<evidence type="ECO:0008006" key="17">
    <source>
        <dbReference type="Google" id="ProtNLM"/>
    </source>
</evidence>
<feature type="region of interest" description="Disordered" evidence="13">
    <location>
        <begin position="1"/>
        <end position="22"/>
    </location>
</feature>
<comment type="similarity">
    <text evidence="3">Belongs to the NDC1 family.</text>
</comment>
<evidence type="ECO:0000256" key="2">
    <source>
        <dbReference type="ARBA" id="ARBA00004567"/>
    </source>
</evidence>
<feature type="transmembrane region" description="Helical" evidence="14">
    <location>
        <begin position="239"/>
        <end position="261"/>
    </location>
</feature>
<comment type="caution">
    <text evidence="15">The sequence shown here is derived from an EMBL/GenBank/DDBJ whole genome shotgun (WGS) entry which is preliminary data.</text>
</comment>
<evidence type="ECO:0000256" key="6">
    <source>
        <dbReference type="ARBA" id="ARBA00022816"/>
    </source>
</evidence>
<evidence type="ECO:0000256" key="8">
    <source>
        <dbReference type="ARBA" id="ARBA00022989"/>
    </source>
</evidence>
<dbReference type="Proteomes" id="UP000308549">
    <property type="component" value="Unassembled WGS sequence"/>
</dbReference>
<organism evidence="15 16">
    <name type="scientific">Salinomyces thailandicus</name>
    <dbReference type="NCBI Taxonomy" id="706561"/>
    <lineage>
        <taxon>Eukaryota</taxon>
        <taxon>Fungi</taxon>
        <taxon>Dikarya</taxon>
        <taxon>Ascomycota</taxon>
        <taxon>Pezizomycotina</taxon>
        <taxon>Dothideomycetes</taxon>
        <taxon>Dothideomycetidae</taxon>
        <taxon>Mycosphaerellales</taxon>
        <taxon>Teratosphaeriaceae</taxon>
        <taxon>Salinomyces</taxon>
    </lineage>
</organism>
<protein>
    <recommendedName>
        <fullName evidence="17">Nuclear envelope protein</fullName>
    </recommendedName>
</protein>
<evidence type="ECO:0000256" key="11">
    <source>
        <dbReference type="ARBA" id="ARBA00023136"/>
    </source>
</evidence>
<dbReference type="EMBL" id="NAJL01000096">
    <property type="protein sequence ID" value="TKA21860.1"/>
    <property type="molecule type" value="Genomic_DNA"/>
</dbReference>
<evidence type="ECO:0000256" key="9">
    <source>
        <dbReference type="ARBA" id="ARBA00023010"/>
    </source>
</evidence>
<evidence type="ECO:0000256" key="13">
    <source>
        <dbReference type="SAM" id="MobiDB-lite"/>
    </source>
</evidence>
<dbReference type="PANTHER" id="PTHR13269">
    <property type="entry name" value="NUCLEOPORIN NDC1"/>
    <property type="match status" value="1"/>
</dbReference>
<dbReference type="GO" id="GO:0070762">
    <property type="term" value="C:nuclear pore transmembrane ring"/>
    <property type="evidence" value="ECO:0007669"/>
    <property type="project" value="TreeGrafter"/>
</dbReference>
<keyword evidence="5 14" id="KW-0812">Transmembrane</keyword>
<evidence type="ECO:0000313" key="16">
    <source>
        <dbReference type="Proteomes" id="UP000308549"/>
    </source>
</evidence>
<keyword evidence="12" id="KW-0539">Nucleus</keyword>
<reference evidence="15 16" key="1">
    <citation type="submission" date="2017-03" db="EMBL/GenBank/DDBJ databases">
        <title>Genomes of endolithic fungi from Antarctica.</title>
        <authorList>
            <person name="Coleine C."/>
            <person name="Masonjones S."/>
            <person name="Stajich J.E."/>
        </authorList>
    </citation>
    <scope>NUCLEOTIDE SEQUENCE [LARGE SCALE GENOMIC DNA]</scope>
    <source>
        <strain evidence="15 16">CCFEE 6315</strain>
    </source>
</reference>
<evidence type="ECO:0000256" key="10">
    <source>
        <dbReference type="ARBA" id="ARBA00023132"/>
    </source>
</evidence>
<name>A0A4U0TJ68_9PEZI</name>
<comment type="subcellular location">
    <subcellularLocation>
        <location evidence="1">Nucleus membrane</location>
        <topology evidence="1">Multi-pass membrane protein</topology>
    </subcellularLocation>
    <subcellularLocation>
        <location evidence="2">Nucleus</location>
        <location evidence="2">Nuclear pore complex</location>
    </subcellularLocation>
</comment>